<reference evidence="1 2" key="4">
    <citation type="journal article" date="2011" name="BMC Genomics">
        <title>RNA-Seq improves annotation of protein-coding genes in the cucumber genome.</title>
        <authorList>
            <person name="Li Z."/>
            <person name="Zhang Z."/>
            <person name="Yan P."/>
            <person name="Huang S."/>
            <person name="Fei Z."/>
            <person name="Lin K."/>
        </authorList>
    </citation>
    <scope>NUCLEOTIDE SEQUENCE [LARGE SCALE GENOMIC DNA]</scope>
    <source>
        <strain evidence="2">cv. 9930</strain>
    </source>
</reference>
<dbReference type="Gramene" id="KGN49653">
    <property type="protein sequence ID" value="KGN49653"/>
    <property type="gene ID" value="Csa_5G049020"/>
</dbReference>
<reference evidence="1 2" key="2">
    <citation type="journal article" date="2009" name="PLoS ONE">
        <title>An integrated genetic and cytogenetic map of the cucumber genome.</title>
        <authorList>
            <person name="Ren Y."/>
            <person name="Zhang Z."/>
            <person name="Liu J."/>
            <person name="Staub J.E."/>
            <person name="Han Y."/>
            <person name="Cheng Z."/>
            <person name="Li X."/>
            <person name="Lu J."/>
            <person name="Miao H."/>
            <person name="Kang H."/>
            <person name="Xie B."/>
            <person name="Gu X."/>
            <person name="Wang X."/>
            <person name="Du Y."/>
            <person name="Jin W."/>
            <person name="Huang S."/>
        </authorList>
    </citation>
    <scope>NUCLEOTIDE SEQUENCE [LARGE SCALE GENOMIC DNA]</scope>
    <source>
        <strain evidence="2">cv. 9930</strain>
    </source>
</reference>
<dbReference type="EMBL" id="CM002926">
    <property type="protein sequence ID" value="KGN49653.1"/>
    <property type="molecule type" value="Genomic_DNA"/>
</dbReference>
<accession>A0A0A0KJB9</accession>
<proteinExistence type="predicted"/>
<reference evidence="1 2" key="1">
    <citation type="journal article" date="2009" name="Nat. Genet.">
        <title>The genome of the cucumber, Cucumis sativus L.</title>
        <authorList>
            <person name="Huang S."/>
            <person name="Li R."/>
            <person name="Zhang Z."/>
            <person name="Li L."/>
            <person name="Gu X."/>
            <person name="Fan W."/>
            <person name="Lucas W.J."/>
            <person name="Wang X."/>
            <person name="Xie B."/>
            <person name="Ni P."/>
            <person name="Ren Y."/>
            <person name="Zhu H."/>
            <person name="Li J."/>
            <person name="Lin K."/>
            <person name="Jin W."/>
            <person name="Fei Z."/>
            <person name="Li G."/>
            <person name="Staub J."/>
            <person name="Kilian A."/>
            <person name="van der Vossen E.A."/>
            <person name="Wu Y."/>
            <person name="Guo J."/>
            <person name="He J."/>
            <person name="Jia Z."/>
            <person name="Ren Y."/>
            <person name="Tian G."/>
            <person name="Lu Y."/>
            <person name="Ruan J."/>
            <person name="Qian W."/>
            <person name="Wang M."/>
            <person name="Huang Q."/>
            <person name="Li B."/>
            <person name="Xuan Z."/>
            <person name="Cao J."/>
            <person name="Asan"/>
            <person name="Wu Z."/>
            <person name="Zhang J."/>
            <person name="Cai Q."/>
            <person name="Bai Y."/>
            <person name="Zhao B."/>
            <person name="Han Y."/>
            <person name="Li Y."/>
            <person name="Li X."/>
            <person name="Wang S."/>
            <person name="Shi Q."/>
            <person name="Liu S."/>
            <person name="Cho W.K."/>
            <person name="Kim J.Y."/>
            <person name="Xu Y."/>
            <person name="Heller-Uszynska K."/>
            <person name="Miao H."/>
            <person name="Cheng Z."/>
            <person name="Zhang S."/>
            <person name="Wu J."/>
            <person name="Yang Y."/>
            <person name="Kang H."/>
            <person name="Li M."/>
            <person name="Liang H."/>
            <person name="Ren X."/>
            <person name="Shi Z."/>
            <person name="Wen M."/>
            <person name="Jian M."/>
            <person name="Yang H."/>
            <person name="Zhang G."/>
            <person name="Yang Z."/>
            <person name="Chen R."/>
            <person name="Liu S."/>
            <person name="Li J."/>
            <person name="Ma L."/>
            <person name="Liu H."/>
            <person name="Zhou Y."/>
            <person name="Zhao J."/>
            <person name="Fang X."/>
            <person name="Li G."/>
            <person name="Fang L."/>
            <person name="Li Y."/>
            <person name="Liu D."/>
            <person name="Zheng H."/>
            <person name="Zhang Y."/>
            <person name="Qin N."/>
            <person name="Li Z."/>
            <person name="Yang G."/>
            <person name="Yang S."/>
            <person name="Bolund L."/>
            <person name="Kristiansen K."/>
            <person name="Zheng H."/>
            <person name="Li S."/>
            <person name="Zhang X."/>
            <person name="Yang H."/>
            <person name="Wang J."/>
            <person name="Sun R."/>
            <person name="Zhang B."/>
            <person name="Jiang S."/>
            <person name="Wang J."/>
            <person name="Du Y."/>
            <person name="Li S."/>
        </authorList>
    </citation>
    <scope>NUCLEOTIDE SEQUENCE [LARGE SCALE GENOMIC DNA]</scope>
    <source>
        <strain evidence="2">cv. 9930</strain>
    </source>
</reference>
<dbReference type="Proteomes" id="UP000029981">
    <property type="component" value="Chromosome 5"/>
</dbReference>
<dbReference type="AlphaFoldDB" id="A0A0A0KJB9"/>
<organism evidence="1 2">
    <name type="scientific">Cucumis sativus</name>
    <name type="common">Cucumber</name>
    <dbReference type="NCBI Taxonomy" id="3659"/>
    <lineage>
        <taxon>Eukaryota</taxon>
        <taxon>Viridiplantae</taxon>
        <taxon>Streptophyta</taxon>
        <taxon>Embryophyta</taxon>
        <taxon>Tracheophyta</taxon>
        <taxon>Spermatophyta</taxon>
        <taxon>Magnoliopsida</taxon>
        <taxon>eudicotyledons</taxon>
        <taxon>Gunneridae</taxon>
        <taxon>Pentapetalae</taxon>
        <taxon>rosids</taxon>
        <taxon>fabids</taxon>
        <taxon>Cucurbitales</taxon>
        <taxon>Cucurbitaceae</taxon>
        <taxon>Benincaseae</taxon>
        <taxon>Cucumis</taxon>
    </lineage>
</organism>
<gene>
    <name evidence="1" type="ORF">Csa_5G049020</name>
</gene>
<keyword evidence="2" id="KW-1185">Reference proteome</keyword>
<protein>
    <submittedName>
        <fullName evidence="1">Uncharacterized protein</fullName>
    </submittedName>
</protein>
<evidence type="ECO:0000313" key="1">
    <source>
        <dbReference type="EMBL" id="KGN49653.1"/>
    </source>
</evidence>
<sequence length="166" mass="19668">MTRYHSLMTHSKNTEDVTLSLVVSPRREVLKEAKEAVREDVYADDEDYTLKFFDDYVCKPMSSGFEDEIQCQSNFQEMHFQSQKQLEDFKLKLDNKNHHHQVQIEGLKAKMQELILQEQELKVQNQVIMEMVKQTTRWNDVQFTSALRYLYSSMCSIIPTPHTLRS</sequence>
<evidence type="ECO:0000313" key="2">
    <source>
        <dbReference type="Proteomes" id="UP000029981"/>
    </source>
</evidence>
<name>A0A0A0KJB9_CUCSA</name>
<reference evidence="1 2" key="3">
    <citation type="journal article" date="2010" name="BMC Genomics">
        <title>Transcriptome sequencing and comparative analysis of cucumber flowers with different sex types.</title>
        <authorList>
            <person name="Guo S."/>
            <person name="Zheng Y."/>
            <person name="Joung J.G."/>
            <person name="Liu S."/>
            <person name="Zhang Z."/>
            <person name="Crasta O.R."/>
            <person name="Sobral B.W."/>
            <person name="Xu Y."/>
            <person name="Huang S."/>
            <person name="Fei Z."/>
        </authorList>
    </citation>
    <scope>NUCLEOTIDE SEQUENCE [LARGE SCALE GENOMIC DNA]</scope>
    <source>
        <strain evidence="2">cv. 9930</strain>
    </source>
</reference>